<evidence type="ECO:0000313" key="1">
    <source>
        <dbReference type="EMBL" id="UWP96478.1"/>
    </source>
</evidence>
<dbReference type="Proteomes" id="UP001057991">
    <property type="component" value="Chromosome"/>
</dbReference>
<name>A0A9Q9HBB9_9RHOB</name>
<accession>A0A9Q9HBB9</accession>
<evidence type="ECO:0000313" key="2">
    <source>
        <dbReference type="Proteomes" id="UP001057991"/>
    </source>
</evidence>
<sequence>MTNATQQDHFFAVTPKGGVRLTGWLGPAEQLCSPHQDGGILSVFESETVLEGCSRLVGPNQSDTLVAYAEFDRCHWASHDH</sequence>
<dbReference type="RefSeq" id="WP_259806600.1">
    <property type="nucleotide sequence ID" value="NZ_CP080776.1"/>
</dbReference>
<dbReference type="EMBL" id="CP080776">
    <property type="protein sequence ID" value="UWP96478.1"/>
    <property type="molecule type" value="Genomic_DNA"/>
</dbReference>
<protein>
    <submittedName>
        <fullName evidence="1">Uncharacterized protein</fullName>
    </submittedName>
</protein>
<gene>
    <name evidence="1" type="ORF">K3X48_05740</name>
</gene>
<dbReference type="AlphaFoldDB" id="A0A9Q9HBB9"/>
<organism evidence="1 2">
    <name type="scientific">Aliiroseovarius crassostreae</name>
    <dbReference type="NCBI Taxonomy" id="154981"/>
    <lineage>
        <taxon>Bacteria</taxon>
        <taxon>Pseudomonadati</taxon>
        <taxon>Pseudomonadota</taxon>
        <taxon>Alphaproteobacteria</taxon>
        <taxon>Rhodobacterales</taxon>
        <taxon>Paracoccaceae</taxon>
        <taxon>Aliiroseovarius</taxon>
    </lineage>
</organism>
<proteinExistence type="predicted"/>
<reference evidence="1" key="1">
    <citation type="submission" date="2021-08" db="EMBL/GenBank/DDBJ databases">
        <authorList>
            <person name="Nwanade C."/>
            <person name="Wang M."/>
            <person name="Masoudi A."/>
            <person name="Yu Z."/>
            <person name="Liu J."/>
        </authorList>
    </citation>
    <scope>NUCLEOTIDE SEQUENCE</scope>
    <source>
        <strain evidence="1">S056</strain>
    </source>
</reference>